<organism evidence="2 3">
    <name type="scientific">Oikopleura dioica</name>
    <name type="common">Tunicate</name>
    <dbReference type="NCBI Taxonomy" id="34765"/>
    <lineage>
        <taxon>Eukaryota</taxon>
        <taxon>Metazoa</taxon>
        <taxon>Chordata</taxon>
        <taxon>Tunicata</taxon>
        <taxon>Appendicularia</taxon>
        <taxon>Copelata</taxon>
        <taxon>Oikopleuridae</taxon>
        <taxon>Oikopleura</taxon>
    </lineage>
</organism>
<name>A0ABN7RHZ1_OIKDI</name>
<feature type="signal peptide" evidence="1">
    <location>
        <begin position="1"/>
        <end position="15"/>
    </location>
</feature>
<keyword evidence="1" id="KW-0732">Signal</keyword>
<keyword evidence="3" id="KW-1185">Reference proteome</keyword>
<accession>A0ABN7RHZ1</accession>
<dbReference type="Proteomes" id="UP001158576">
    <property type="component" value="Chromosome PAR"/>
</dbReference>
<dbReference type="EMBL" id="OU015568">
    <property type="protein sequence ID" value="CAG5077972.1"/>
    <property type="molecule type" value="Genomic_DNA"/>
</dbReference>
<feature type="chain" id="PRO_5046451575" evidence="1">
    <location>
        <begin position="16"/>
        <end position="220"/>
    </location>
</feature>
<evidence type="ECO:0000313" key="2">
    <source>
        <dbReference type="EMBL" id="CAG5077972.1"/>
    </source>
</evidence>
<evidence type="ECO:0000256" key="1">
    <source>
        <dbReference type="SAM" id="SignalP"/>
    </source>
</evidence>
<reference evidence="2 3" key="1">
    <citation type="submission" date="2021-04" db="EMBL/GenBank/DDBJ databases">
        <authorList>
            <person name="Bliznina A."/>
        </authorList>
    </citation>
    <scope>NUCLEOTIDE SEQUENCE [LARGE SCALE GENOMIC DNA]</scope>
</reference>
<sequence>MCVWRILALFSSVIADSRKCSNRSRYCAYLTKNTWIGASKNESCGSCFDAKIKVDLNEVFDGYWFTSEDNLYIAFREKVDFTERKVAYWKEEGESFIYKISLPKESSFGYGNTLIELNLQFMTRKSISSTDEIFAWIMICPCSARNSDDPCAASEDPLDSFDGKFCRSKKKGKKVVCMALCDKEGKRKMAQPNTAATCYRESDTHAAGRWEVLRNRIGSC</sequence>
<protein>
    <submittedName>
        <fullName evidence="2">Oidioi.mRNA.OKI2018_I69.PAR.g8857.t1.cds</fullName>
    </submittedName>
</protein>
<gene>
    <name evidence="2" type="ORF">OKIOD_LOCUS415</name>
</gene>
<evidence type="ECO:0000313" key="3">
    <source>
        <dbReference type="Proteomes" id="UP001158576"/>
    </source>
</evidence>
<proteinExistence type="predicted"/>